<dbReference type="InterPro" id="IPR002110">
    <property type="entry name" value="Ankyrin_rpt"/>
</dbReference>
<evidence type="ECO:0000259" key="3">
    <source>
        <dbReference type="Pfam" id="PF13962"/>
    </source>
</evidence>
<reference evidence="5" key="2">
    <citation type="submission" date="2017-02" db="EMBL/GenBank/DDBJ databases">
        <title>Sunflower complete genome.</title>
        <authorList>
            <person name="Langlade N."/>
            <person name="Munos S."/>
        </authorList>
    </citation>
    <scope>NUCLEOTIDE SEQUENCE [LARGE SCALE GENOMIC DNA]</scope>
    <source>
        <tissue evidence="5">Leaves</tissue>
    </source>
</reference>
<dbReference type="InterPro" id="IPR026961">
    <property type="entry name" value="PGG_dom"/>
</dbReference>
<proteinExistence type="predicted"/>
<dbReference type="InterPro" id="IPR036770">
    <property type="entry name" value="Ankyrin_rpt-contain_sf"/>
</dbReference>
<keyword evidence="2" id="KW-1133">Transmembrane helix</keyword>
<feature type="transmembrane region" description="Helical" evidence="2">
    <location>
        <begin position="611"/>
        <end position="635"/>
    </location>
</feature>
<feature type="repeat" description="ANK" evidence="1">
    <location>
        <begin position="209"/>
        <end position="241"/>
    </location>
</feature>
<name>A0A251TFQ8_HELAN</name>
<accession>A0A251TFQ8</accession>
<keyword evidence="1" id="KW-0040">ANK repeat</keyword>
<dbReference type="GO" id="GO:0016020">
    <property type="term" value="C:membrane"/>
    <property type="evidence" value="ECO:0000318"/>
    <property type="project" value="GO_Central"/>
</dbReference>
<dbReference type="PROSITE" id="PS50088">
    <property type="entry name" value="ANK_REPEAT"/>
    <property type="match status" value="1"/>
</dbReference>
<dbReference type="EMBL" id="CM007899">
    <property type="protein sequence ID" value="OTG09967.1"/>
    <property type="molecule type" value="Genomic_DNA"/>
</dbReference>
<keyword evidence="6" id="KW-1185">Reference proteome</keyword>
<dbReference type="InParanoid" id="A0A251TFQ8"/>
<dbReference type="Pfam" id="PF12796">
    <property type="entry name" value="Ank_2"/>
    <property type="match status" value="1"/>
</dbReference>
<evidence type="ECO:0000256" key="1">
    <source>
        <dbReference type="PROSITE-ProRule" id="PRU00023"/>
    </source>
</evidence>
<evidence type="ECO:0000313" key="5">
    <source>
        <dbReference type="EMBL" id="OTG09967.1"/>
    </source>
</evidence>
<dbReference type="OrthoDB" id="1305166at2759"/>
<reference evidence="4" key="3">
    <citation type="submission" date="2020-06" db="EMBL/GenBank/DDBJ databases">
        <title>Helianthus annuus Genome sequencing and assembly Release 2.</title>
        <authorList>
            <person name="Gouzy J."/>
            <person name="Langlade N."/>
            <person name="Munos S."/>
        </authorList>
    </citation>
    <scope>NUCLEOTIDE SEQUENCE</scope>
    <source>
        <tissue evidence="4">Leaves</tissue>
    </source>
</reference>
<dbReference type="SMART" id="SM00248">
    <property type="entry name" value="ANK"/>
    <property type="match status" value="3"/>
</dbReference>
<dbReference type="Proteomes" id="UP000215914">
    <property type="component" value="Chromosome 10"/>
</dbReference>
<keyword evidence="2" id="KW-0472">Membrane</keyword>
<reference evidence="4 6" key="1">
    <citation type="journal article" date="2017" name="Nature">
        <title>The sunflower genome provides insights into oil metabolism, flowering and Asterid evolution.</title>
        <authorList>
            <person name="Badouin H."/>
            <person name="Gouzy J."/>
            <person name="Grassa C.J."/>
            <person name="Murat F."/>
            <person name="Staton S.E."/>
            <person name="Cottret L."/>
            <person name="Lelandais-Briere C."/>
            <person name="Owens G.L."/>
            <person name="Carrere S."/>
            <person name="Mayjonade B."/>
            <person name="Legrand L."/>
            <person name="Gill N."/>
            <person name="Kane N.C."/>
            <person name="Bowers J.E."/>
            <person name="Hubner S."/>
            <person name="Bellec A."/>
            <person name="Berard A."/>
            <person name="Berges H."/>
            <person name="Blanchet N."/>
            <person name="Boniface M.C."/>
            <person name="Brunel D."/>
            <person name="Catrice O."/>
            <person name="Chaidir N."/>
            <person name="Claudel C."/>
            <person name="Donnadieu C."/>
            <person name="Faraut T."/>
            <person name="Fievet G."/>
            <person name="Helmstetter N."/>
            <person name="King M."/>
            <person name="Knapp S.J."/>
            <person name="Lai Z."/>
            <person name="Le Paslier M.C."/>
            <person name="Lippi Y."/>
            <person name="Lorenzon L."/>
            <person name="Mandel J.R."/>
            <person name="Marage G."/>
            <person name="Marchand G."/>
            <person name="Marquand E."/>
            <person name="Bret-Mestries E."/>
            <person name="Morien E."/>
            <person name="Nambeesan S."/>
            <person name="Nguyen T."/>
            <person name="Pegot-Espagnet P."/>
            <person name="Pouilly N."/>
            <person name="Raftis F."/>
            <person name="Sallet E."/>
            <person name="Schiex T."/>
            <person name="Thomas J."/>
            <person name="Vandecasteele C."/>
            <person name="Vares D."/>
            <person name="Vear F."/>
            <person name="Vautrin S."/>
            <person name="Crespi M."/>
            <person name="Mangin B."/>
            <person name="Burke J.M."/>
            <person name="Salse J."/>
            <person name="Munos S."/>
            <person name="Vincourt P."/>
            <person name="Rieseberg L.H."/>
            <person name="Langlade N.B."/>
        </authorList>
    </citation>
    <scope>NUCLEOTIDE SEQUENCE [LARGE SCALE GENOMIC DNA]</scope>
    <source>
        <strain evidence="6">cv. SF193</strain>
        <tissue evidence="4">Leaves</tissue>
    </source>
</reference>
<sequence length="738" mass="82768">MSTKYPIPSHVSVQSFVTVKLSDKRMYGLWKTQMLCLLMSHDMLGFINGTSPAPAMQVDDELSMWSRLDALVQGWILGSLSEEAAITVLNRLNQHMHVTAKHIWDQVKITYGQQEEQDEEREGCGSPCIDLNKKVKEKQVLYDAVEGGKLQEAVSILHKKNFGITESISINGNTALHIAAAYSSPSDDKFLKRMLRLTDIPLMEVRNLDGSTPLHLAASLGNANAAKILLETCPDLLHAKDNQGCTPLDIIRSRPLNKDMCHLLKSTILQETEQAYDHEPLVVTAISYRHFDLARTLIQRCNNSLKSPAVLMAIAQNCPADFTTNQLIIYELLRTSVLSFITRDISDMKGCSKLAIVILRAVLVYTYKMLIRICLKLQVFKDFKELMEEREDAIALLDAVCNLIRSSNESVCYRKLYKQAMLEAIRRDASDVVAKIVYWFPDATLIRDEDCHNFAQAAWKNRASKIYALILDRNLLAKHTSLSFDSEPNEAGNNFLHFAARLGPARKLDLISCPPFRMQRELQWFKVAQEIIPQGRRTEENYLGETPEMIFTKEHKGLVIESGEWLKKVSNSATVAATLVLTALFAGVTQVPGGTGDNGVPNLISQPAFCIYEILITISAAAASLSLLMFMLIQGSPLTQDDFLHRLPLALVIGWVSLFVSVALGMFAFGAALFLIFGARNPWVLGLVAPIVALPISLFFLIYSWFILSALADFWHSTRHFMVLHMLHRLKLVGRIFI</sequence>
<gene>
    <name evidence="5" type="ORF">HannXRQ_Chr10g0282341</name>
    <name evidence="4" type="ORF">HanXRQr2_Chr10g0424031</name>
</gene>
<dbReference type="STRING" id="4232.A0A251TFQ8"/>
<feature type="transmembrane region" description="Helical" evidence="2">
    <location>
        <begin position="573"/>
        <end position="591"/>
    </location>
</feature>
<dbReference type="Gene3D" id="1.25.40.20">
    <property type="entry name" value="Ankyrin repeat-containing domain"/>
    <property type="match status" value="1"/>
</dbReference>
<dbReference type="PANTHER" id="PTHR24177:SF475">
    <property type="entry name" value="ANKYRIN REPEAT-CONTAINING DOMAIN, PGG DOMAIN PROTEIN-RELATED"/>
    <property type="match status" value="1"/>
</dbReference>
<keyword evidence="2" id="KW-0812">Transmembrane</keyword>
<dbReference type="Gramene" id="mRNA:HanXRQr2_Chr10g0424031">
    <property type="protein sequence ID" value="mRNA:HanXRQr2_Chr10g0424031"/>
    <property type="gene ID" value="HanXRQr2_Chr10g0424031"/>
</dbReference>
<feature type="domain" description="PGG" evidence="3">
    <location>
        <begin position="564"/>
        <end position="675"/>
    </location>
</feature>
<dbReference type="SUPFAM" id="SSF48403">
    <property type="entry name" value="Ankyrin repeat"/>
    <property type="match status" value="1"/>
</dbReference>
<dbReference type="PROSITE" id="PS50297">
    <property type="entry name" value="ANK_REP_REGION"/>
    <property type="match status" value="1"/>
</dbReference>
<dbReference type="OMA" id="IRDEDCH"/>
<evidence type="ECO:0000256" key="2">
    <source>
        <dbReference type="SAM" id="Phobius"/>
    </source>
</evidence>
<evidence type="ECO:0000313" key="6">
    <source>
        <dbReference type="Proteomes" id="UP000215914"/>
    </source>
</evidence>
<feature type="transmembrane region" description="Helical" evidence="2">
    <location>
        <begin position="647"/>
        <end position="677"/>
    </location>
</feature>
<protein>
    <submittedName>
        <fullName evidence="4">Ankyrin repeat-containing domain, PGG domain, ankyrin repeat-containing domain superfamily</fullName>
    </submittedName>
    <submittedName>
        <fullName evidence="5">Putative ankyrin repeat-containing domain, PGG domain, Gag-polypeptide of LTR copia-type</fullName>
    </submittedName>
</protein>
<dbReference type="EMBL" id="MNCJ02000325">
    <property type="protein sequence ID" value="KAF5785049.1"/>
    <property type="molecule type" value="Genomic_DNA"/>
</dbReference>
<feature type="transmembrane region" description="Helical" evidence="2">
    <location>
        <begin position="683"/>
        <end position="712"/>
    </location>
</feature>
<evidence type="ECO:0000313" key="4">
    <source>
        <dbReference type="EMBL" id="KAF5785049.1"/>
    </source>
</evidence>
<organism evidence="5 6">
    <name type="scientific">Helianthus annuus</name>
    <name type="common">Common sunflower</name>
    <dbReference type="NCBI Taxonomy" id="4232"/>
    <lineage>
        <taxon>Eukaryota</taxon>
        <taxon>Viridiplantae</taxon>
        <taxon>Streptophyta</taxon>
        <taxon>Embryophyta</taxon>
        <taxon>Tracheophyta</taxon>
        <taxon>Spermatophyta</taxon>
        <taxon>Magnoliopsida</taxon>
        <taxon>eudicotyledons</taxon>
        <taxon>Gunneridae</taxon>
        <taxon>Pentapetalae</taxon>
        <taxon>asterids</taxon>
        <taxon>campanulids</taxon>
        <taxon>Asterales</taxon>
        <taxon>Asteraceae</taxon>
        <taxon>Asteroideae</taxon>
        <taxon>Heliantheae alliance</taxon>
        <taxon>Heliantheae</taxon>
        <taxon>Helianthus</taxon>
    </lineage>
</organism>
<dbReference type="PANTHER" id="PTHR24177">
    <property type="entry name" value="CASKIN"/>
    <property type="match status" value="1"/>
</dbReference>
<dbReference type="Pfam" id="PF13962">
    <property type="entry name" value="PGG"/>
    <property type="match status" value="1"/>
</dbReference>
<dbReference type="AlphaFoldDB" id="A0A251TFQ8"/>